<dbReference type="Proteomes" id="UP000316775">
    <property type="component" value="Unassembled WGS sequence"/>
</dbReference>
<dbReference type="AlphaFoldDB" id="A0A4Y4ARC8"/>
<comment type="caution">
    <text evidence="2">The sequence shown here is derived from an EMBL/GenBank/DDBJ whole genome shotgun (WGS) entry which is preliminary data.</text>
</comment>
<dbReference type="STRING" id="983.SAMN05443543_102390"/>
<keyword evidence="3" id="KW-1185">Reference proteome</keyword>
<feature type="signal peptide" evidence="1">
    <location>
        <begin position="1"/>
        <end position="18"/>
    </location>
</feature>
<protein>
    <recommendedName>
        <fullName evidence="4">DUF4836 domain-containing protein</fullName>
    </recommendedName>
</protein>
<evidence type="ECO:0000313" key="2">
    <source>
        <dbReference type="EMBL" id="GEC70761.1"/>
    </source>
</evidence>
<dbReference type="OrthoDB" id="1288644at2"/>
<dbReference type="EMBL" id="BJNP01000002">
    <property type="protein sequence ID" value="GEC70761.1"/>
    <property type="molecule type" value="Genomic_DNA"/>
</dbReference>
<proteinExistence type="predicted"/>
<sequence>MKHSFYWLFLLFSTFSFAQIKTDNYDFFVQYNGSQLSKKVSIAAILNHSVFKDFDKKSKTFAVNELDAILNLNENITFFGNFTDSLSYTHITIPLKNSQLLKEVLLRKKEFNDSITKNKESEIIEFENFSMIKSDTLGKKQTVAWNKDYMVVFEFTNKLNYTDYISNSKTPTFPTTTEEENPVIVEDTAEDVAFEEKDKSHDSYLAEKASFEKQQTENQEVYVKSLFDKGFVAPYSDKINPKADIATWINYSSLLDSTTKLYGALNTLSYLNGYFPKANTFGDFIKGINFNVYFDNDNVRLEETIEYNAEMAETVQKITNRKINKRIYSYFPAQKPLAYLSSHLNTKELLTSIPSFTNQIFGGKSEFKEDLTLIMDLITTIVDEEATATLFDGDFSLFLHDIAKKQVTTKSFEYDENYERKEVEKTINKSIPLFSMVFTSTHPTFSDKLINLGIRKGFLRAEGDLYYFKNTSEFGEIFILKDKDVIVIGNVSDNFKAKSNADFVKGLQRNLNKNSLTAAVNFEELARVYQEESKNQSVTDAKYLQLSQRFNSMEMQSPKKLKKNVFRFDMKLNSVQKDKNIILQFLDAFEEMK</sequence>
<organism evidence="2 3">
    <name type="scientific">Flavobacterium flevense</name>
    <dbReference type="NCBI Taxonomy" id="983"/>
    <lineage>
        <taxon>Bacteria</taxon>
        <taxon>Pseudomonadati</taxon>
        <taxon>Bacteroidota</taxon>
        <taxon>Flavobacteriia</taxon>
        <taxon>Flavobacteriales</taxon>
        <taxon>Flavobacteriaceae</taxon>
        <taxon>Flavobacterium</taxon>
    </lineage>
</organism>
<name>A0A4Y4ARC8_9FLAO</name>
<keyword evidence="1" id="KW-0732">Signal</keyword>
<accession>A0A4Y4ARC8</accession>
<evidence type="ECO:0000256" key="1">
    <source>
        <dbReference type="SAM" id="SignalP"/>
    </source>
</evidence>
<gene>
    <name evidence="2" type="ORF">FFL01_03000</name>
</gene>
<dbReference type="RefSeq" id="WP_073242601.1">
    <property type="nucleotide sequence ID" value="NZ_BJNP01000002.1"/>
</dbReference>
<reference evidence="2 3" key="1">
    <citation type="submission" date="2019-06" db="EMBL/GenBank/DDBJ databases">
        <title>Whole genome shotgun sequence of Flavobacterium flevense NBRC 14960.</title>
        <authorList>
            <person name="Hosoyama A."/>
            <person name="Uohara A."/>
            <person name="Ohji S."/>
            <person name="Ichikawa N."/>
        </authorList>
    </citation>
    <scope>NUCLEOTIDE SEQUENCE [LARGE SCALE GENOMIC DNA]</scope>
    <source>
        <strain evidence="2 3">NBRC 14960</strain>
    </source>
</reference>
<evidence type="ECO:0000313" key="3">
    <source>
        <dbReference type="Proteomes" id="UP000316775"/>
    </source>
</evidence>
<feature type="chain" id="PRO_5022774215" description="DUF4836 domain-containing protein" evidence="1">
    <location>
        <begin position="19"/>
        <end position="593"/>
    </location>
</feature>
<evidence type="ECO:0008006" key="4">
    <source>
        <dbReference type="Google" id="ProtNLM"/>
    </source>
</evidence>